<proteinExistence type="predicted"/>
<reference evidence="1 2" key="1">
    <citation type="journal article" date="2022" name="bioRxiv">
        <title>The genome of the oomycete Peronosclerospora sorghi, a cosmopolitan pathogen of maize and sorghum, is inflated with dispersed pseudogenes.</title>
        <authorList>
            <person name="Fletcher K."/>
            <person name="Martin F."/>
            <person name="Isakeit T."/>
            <person name="Cavanaugh K."/>
            <person name="Magill C."/>
            <person name="Michelmore R."/>
        </authorList>
    </citation>
    <scope>NUCLEOTIDE SEQUENCE [LARGE SCALE GENOMIC DNA]</scope>
    <source>
        <strain evidence="1">P6</strain>
    </source>
</reference>
<gene>
    <name evidence="1" type="ORF">PsorP6_001132</name>
</gene>
<evidence type="ECO:0000313" key="1">
    <source>
        <dbReference type="EMBL" id="KAI9922628.1"/>
    </source>
</evidence>
<organism evidence="1 2">
    <name type="scientific">Peronosclerospora sorghi</name>
    <dbReference type="NCBI Taxonomy" id="230839"/>
    <lineage>
        <taxon>Eukaryota</taxon>
        <taxon>Sar</taxon>
        <taxon>Stramenopiles</taxon>
        <taxon>Oomycota</taxon>
        <taxon>Peronosporomycetes</taxon>
        <taxon>Peronosporales</taxon>
        <taxon>Peronosporaceae</taxon>
        <taxon>Peronosclerospora</taxon>
    </lineage>
</organism>
<keyword evidence="2" id="KW-1185">Reference proteome</keyword>
<sequence>MVELKSEFVPHDLQLRLRDQMRRLNQRDCMNLAEYISRFRKIALQVENMTELDKIIYFMDGLLSETRQEVQYMNPNSLKDAINIAMDFKRSHFDLSRRHRRPASNNTTQLPEPEPMEVDNVQARYGARRDGCWKCGRHGHTANNCRKPRRPQYLGQQTRKFQKPQYQENGNRQFNQSQTSGRTNHHARRVNAVEEVDEEKDEE</sequence>
<evidence type="ECO:0000313" key="2">
    <source>
        <dbReference type="Proteomes" id="UP001163321"/>
    </source>
</evidence>
<protein>
    <submittedName>
        <fullName evidence="1">Uncharacterized protein</fullName>
    </submittedName>
</protein>
<dbReference type="EMBL" id="CM047580">
    <property type="protein sequence ID" value="KAI9922628.1"/>
    <property type="molecule type" value="Genomic_DNA"/>
</dbReference>
<name>A0ACC0WUN2_9STRA</name>
<comment type="caution">
    <text evidence="1">The sequence shown here is derived from an EMBL/GenBank/DDBJ whole genome shotgun (WGS) entry which is preliminary data.</text>
</comment>
<accession>A0ACC0WUN2</accession>
<dbReference type="Proteomes" id="UP001163321">
    <property type="component" value="Chromosome 1"/>
</dbReference>